<dbReference type="SUPFAM" id="SSF52540">
    <property type="entry name" value="P-loop containing nucleoside triphosphate hydrolases"/>
    <property type="match status" value="1"/>
</dbReference>
<dbReference type="InterPro" id="IPR027417">
    <property type="entry name" value="P-loop_NTPase"/>
</dbReference>
<evidence type="ECO:0000256" key="2">
    <source>
        <dbReference type="ARBA" id="ARBA00022741"/>
    </source>
</evidence>
<feature type="domain" description="ABC transporter" evidence="4">
    <location>
        <begin position="3"/>
        <end position="228"/>
    </location>
</feature>
<dbReference type="PANTHER" id="PTHR42781">
    <property type="entry name" value="SPERMIDINE/PUTRESCINE IMPORT ATP-BINDING PROTEIN POTA"/>
    <property type="match status" value="1"/>
</dbReference>
<evidence type="ECO:0000256" key="3">
    <source>
        <dbReference type="ARBA" id="ARBA00022840"/>
    </source>
</evidence>
<keyword evidence="3 5" id="KW-0067">ATP-binding</keyword>
<dbReference type="eggNOG" id="COG3839">
    <property type="taxonomic scope" value="Bacteria"/>
</dbReference>
<name>V7I312_9CLOT</name>
<dbReference type="InterPro" id="IPR003593">
    <property type="entry name" value="AAA+_ATPase"/>
</dbReference>
<sequence length="236" mass="26334">MKIEVRKARRQRNGRTILDAEGLVVESGTIAAVIGLNGAGKTTLLRAVSGLESEEGDYILYDGERQIPHDRIAHLTQSSYLFDMTVRRNVLLGLHGKGYSEAEKEAMALEALKRVGMEAFIDKKTRTLSGGEAQRVTLARTLVMKKDLLVLDEPSSATDIQGAELMESLIRDVNKRSGATVIMTTHNPSQALRLADLIVFMSGGRILEWGHPSRLLKDPQNEETMKYFRNWRIEDV</sequence>
<accession>V7I312</accession>
<keyword evidence="6" id="KW-1185">Reference proteome</keyword>
<dbReference type="EMBL" id="AXUN02000215">
    <property type="protein sequence ID" value="ETA79407.1"/>
    <property type="molecule type" value="Genomic_DNA"/>
</dbReference>
<dbReference type="SMART" id="SM00382">
    <property type="entry name" value="AAA"/>
    <property type="match status" value="1"/>
</dbReference>
<dbReference type="OrthoDB" id="9804199at2"/>
<dbReference type="Gene3D" id="3.40.50.300">
    <property type="entry name" value="P-loop containing nucleotide triphosphate hydrolases"/>
    <property type="match status" value="1"/>
</dbReference>
<reference evidence="5 6" key="1">
    <citation type="journal article" date="2014" name="Genome Announc.">
        <title>Genome Sequence of Youngiibacter fragilis, the Type Strain of the Genus Youngiibacter.</title>
        <authorList>
            <person name="Wawrik C.B."/>
            <person name="Callaghan A.V."/>
            <person name="Stamps B.W."/>
            <person name="Wawrik B."/>
        </authorList>
    </citation>
    <scope>NUCLEOTIDE SEQUENCE [LARGE SCALE GENOMIC DNA]</scope>
    <source>
        <strain evidence="5 6">232.1</strain>
    </source>
</reference>
<dbReference type="PROSITE" id="PS00211">
    <property type="entry name" value="ABC_TRANSPORTER_1"/>
    <property type="match status" value="1"/>
</dbReference>
<dbReference type="InterPro" id="IPR003439">
    <property type="entry name" value="ABC_transporter-like_ATP-bd"/>
</dbReference>
<keyword evidence="1" id="KW-0813">Transport</keyword>
<evidence type="ECO:0000259" key="4">
    <source>
        <dbReference type="PROSITE" id="PS50893"/>
    </source>
</evidence>
<dbReference type="PANTHER" id="PTHR42781:SF4">
    <property type="entry name" value="SPERMIDINE_PUTRESCINE IMPORT ATP-BINDING PROTEIN POTA"/>
    <property type="match status" value="1"/>
</dbReference>
<evidence type="ECO:0000256" key="1">
    <source>
        <dbReference type="ARBA" id="ARBA00022448"/>
    </source>
</evidence>
<dbReference type="InterPro" id="IPR017871">
    <property type="entry name" value="ABC_transporter-like_CS"/>
</dbReference>
<gene>
    <name evidence="5" type="ORF">T472_0217160</name>
</gene>
<comment type="caution">
    <text evidence="5">The sequence shown here is derived from an EMBL/GenBank/DDBJ whole genome shotgun (WGS) entry which is preliminary data.</text>
</comment>
<keyword evidence="2" id="KW-0547">Nucleotide-binding</keyword>
<protein>
    <submittedName>
        <fullName evidence="5">ABC transporter ATP-binding protein</fullName>
    </submittedName>
</protein>
<dbReference type="GO" id="GO:0005524">
    <property type="term" value="F:ATP binding"/>
    <property type="evidence" value="ECO:0007669"/>
    <property type="project" value="UniProtKB-KW"/>
</dbReference>
<evidence type="ECO:0000313" key="6">
    <source>
        <dbReference type="Proteomes" id="UP000017747"/>
    </source>
</evidence>
<dbReference type="PROSITE" id="PS50893">
    <property type="entry name" value="ABC_TRANSPORTER_2"/>
    <property type="match status" value="1"/>
</dbReference>
<dbReference type="AlphaFoldDB" id="V7I312"/>
<dbReference type="Proteomes" id="UP000017747">
    <property type="component" value="Unassembled WGS sequence"/>
</dbReference>
<dbReference type="Pfam" id="PF00005">
    <property type="entry name" value="ABC_tran"/>
    <property type="match status" value="1"/>
</dbReference>
<organism evidence="5 6">
    <name type="scientific">Youngiibacter fragilis 232.1</name>
    <dbReference type="NCBI Taxonomy" id="994573"/>
    <lineage>
        <taxon>Bacteria</taxon>
        <taxon>Bacillati</taxon>
        <taxon>Bacillota</taxon>
        <taxon>Clostridia</taxon>
        <taxon>Eubacteriales</taxon>
        <taxon>Clostridiaceae</taxon>
        <taxon>Youngiibacter</taxon>
    </lineage>
</organism>
<dbReference type="RefSeq" id="WP_023385418.1">
    <property type="nucleotide sequence ID" value="NZ_AXUN02000215.1"/>
</dbReference>
<dbReference type="InterPro" id="IPR050093">
    <property type="entry name" value="ABC_SmlMolc_Importer"/>
</dbReference>
<proteinExistence type="predicted"/>
<dbReference type="STRING" id="994573.T472_0217160"/>
<evidence type="ECO:0000313" key="5">
    <source>
        <dbReference type="EMBL" id="ETA79407.1"/>
    </source>
</evidence>
<dbReference type="GO" id="GO:0016887">
    <property type="term" value="F:ATP hydrolysis activity"/>
    <property type="evidence" value="ECO:0007669"/>
    <property type="project" value="InterPro"/>
</dbReference>